<name>A0A377JQY9_9HELI</name>
<dbReference type="EMBL" id="UGHX01000001">
    <property type="protein sequence ID" value="STP10376.1"/>
    <property type="molecule type" value="Genomic_DNA"/>
</dbReference>
<evidence type="ECO:0000313" key="2">
    <source>
        <dbReference type="Proteomes" id="UP000255103"/>
    </source>
</evidence>
<gene>
    <name evidence="1" type="ORF">NCTC12219_00235</name>
</gene>
<protein>
    <recommendedName>
        <fullName evidence="3">Lipoprotein</fullName>
    </recommendedName>
</protein>
<organism evidence="1 2">
    <name type="scientific">Helicobacter cinaedi</name>
    <dbReference type="NCBI Taxonomy" id="213"/>
    <lineage>
        <taxon>Bacteria</taxon>
        <taxon>Pseudomonadati</taxon>
        <taxon>Campylobacterota</taxon>
        <taxon>Epsilonproteobacteria</taxon>
        <taxon>Campylobacterales</taxon>
        <taxon>Helicobacteraceae</taxon>
        <taxon>Helicobacter</taxon>
    </lineage>
</organism>
<evidence type="ECO:0008006" key="3">
    <source>
        <dbReference type="Google" id="ProtNLM"/>
    </source>
</evidence>
<sequence>MIESAKWIAIVAVVALGFGGCATITNTPKQQVSLVASNGEKVVVTINEEKVTLPTTMKIPRKPTDVYVYAEDNPGYQYSHTSTFVIGGIKESPVVFLDILGVLAAVFPGLTSIIVDQATGSAWEYSNKELVVPVYKAAK</sequence>
<accession>A0A377JQY9</accession>
<evidence type="ECO:0000313" key="1">
    <source>
        <dbReference type="EMBL" id="STP10376.1"/>
    </source>
</evidence>
<dbReference type="AlphaFoldDB" id="A0A377JQY9"/>
<dbReference type="Proteomes" id="UP000255103">
    <property type="component" value="Unassembled WGS sequence"/>
</dbReference>
<dbReference type="RefSeq" id="WP_115721265.1">
    <property type="nucleotide sequence ID" value="NZ_UGHX01000001.1"/>
</dbReference>
<proteinExistence type="predicted"/>
<reference evidence="1 2" key="1">
    <citation type="submission" date="2018-06" db="EMBL/GenBank/DDBJ databases">
        <authorList>
            <consortium name="Pathogen Informatics"/>
            <person name="Doyle S."/>
        </authorList>
    </citation>
    <scope>NUCLEOTIDE SEQUENCE [LARGE SCALE GENOMIC DNA]</scope>
    <source>
        <strain evidence="1 2">NCTC12219</strain>
    </source>
</reference>
<dbReference type="PROSITE" id="PS51257">
    <property type="entry name" value="PROKAR_LIPOPROTEIN"/>
    <property type="match status" value="1"/>
</dbReference>